<feature type="compositionally biased region" description="Polar residues" evidence="2">
    <location>
        <begin position="963"/>
        <end position="987"/>
    </location>
</feature>
<feature type="region of interest" description="Disordered" evidence="2">
    <location>
        <begin position="902"/>
        <end position="992"/>
    </location>
</feature>
<feature type="compositionally biased region" description="Acidic residues" evidence="2">
    <location>
        <begin position="1164"/>
        <end position="1182"/>
    </location>
</feature>
<dbReference type="InterPro" id="IPR049730">
    <property type="entry name" value="SNF2/RAD54-like_C"/>
</dbReference>
<dbReference type="SUPFAM" id="SSF52540">
    <property type="entry name" value="P-loop containing nucleoside triphosphate hydrolases"/>
    <property type="match status" value="2"/>
</dbReference>
<dbReference type="InterPro" id="IPR038718">
    <property type="entry name" value="SNF2-like_sf"/>
</dbReference>
<dbReference type="SMART" id="SM00487">
    <property type="entry name" value="DEXDc"/>
    <property type="match status" value="1"/>
</dbReference>
<evidence type="ECO:0000259" key="4">
    <source>
        <dbReference type="PROSITE" id="PS51194"/>
    </source>
</evidence>
<feature type="domain" description="Helicase ATP-binding" evidence="3">
    <location>
        <begin position="108"/>
        <end position="275"/>
    </location>
</feature>
<dbReference type="InterPro" id="IPR001650">
    <property type="entry name" value="Helicase_C-like"/>
</dbReference>
<feature type="compositionally biased region" description="Polar residues" evidence="2">
    <location>
        <begin position="848"/>
        <end position="858"/>
    </location>
</feature>
<dbReference type="EMBL" id="LR784920">
    <property type="protein sequence ID" value="CAB3243372.1"/>
    <property type="molecule type" value="mRNA"/>
</dbReference>
<dbReference type="Gene3D" id="3.40.50.10810">
    <property type="entry name" value="Tandem AAA-ATPase domain"/>
    <property type="match status" value="1"/>
</dbReference>
<evidence type="ECO:0000256" key="2">
    <source>
        <dbReference type="SAM" id="MobiDB-lite"/>
    </source>
</evidence>
<dbReference type="PANTHER" id="PTHR45629:SF7">
    <property type="entry name" value="DNA EXCISION REPAIR PROTEIN ERCC-6-RELATED"/>
    <property type="match status" value="1"/>
</dbReference>
<dbReference type="FunFam" id="3.40.50.10810:FF:000094">
    <property type="entry name" value="DNA excision repair protein ERCC-6"/>
    <property type="match status" value="1"/>
</dbReference>
<organism evidence="5">
    <name type="scientific">Phallusia mammillata</name>
    <dbReference type="NCBI Taxonomy" id="59560"/>
    <lineage>
        <taxon>Eukaryota</taxon>
        <taxon>Metazoa</taxon>
        <taxon>Chordata</taxon>
        <taxon>Tunicata</taxon>
        <taxon>Ascidiacea</taxon>
        <taxon>Phlebobranchia</taxon>
        <taxon>Ascidiidae</taxon>
        <taxon>Phallusia</taxon>
    </lineage>
</organism>
<evidence type="ECO:0000259" key="3">
    <source>
        <dbReference type="PROSITE" id="PS51192"/>
    </source>
</evidence>
<dbReference type="Pfam" id="PF00176">
    <property type="entry name" value="SNF2-rel_dom"/>
    <property type="match status" value="1"/>
</dbReference>
<proteinExistence type="evidence at transcript level"/>
<accession>A0A6F9DBK1</accession>
<protein>
    <submittedName>
        <fullName evidence="5">DNA excision repair protein ERCC-6-like</fullName>
    </submittedName>
</protein>
<dbReference type="InterPro" id="IPR027417">
    <property type="entry name" value="P-loop_NTPase"/>
</dbReference>
<dbReference type="GO" id="GO:0016787">
    <property type="term" value="F:hydrolase activity"/>
    <property type="evidence" value="ECO:0007669"/>
    <property type="project" value="UniProtKB-KW"/>
</dbReference>
<dbReference type="SMART" id="SM00490">
    <property type="entry name" value="HELICc"/>
    <property type="match status" value="1"/>
</dbReference>
<feature type="region of interest" description="Disordered" evidence="2">
    <location>
        <begin position="847"/>
        <end position="887"/>
    </location>
</feature>
<feature type="compositionally biased region" description="Polar residues" evidence="2">
    <location>
        <begin position="872"/>
        <end position="887"/>
    </location>
</feature>
<feature type="compositionally biased region" description="Polar residues" evidence="2">
    <location>
        <begin position="1184"/>
        <end position="1194"/>
    </location>
</feature>
<dbReference type="GO" id="GO:0015616">
    <property type="term" value="F:DNA translocase activity"/>
    <property type="evidence" value="ECO:0007669"/>
    <property type="project" value="TreeGrafter"/>
</dbReference>
<evidence type="ECO:0000256" key="1">
    <source>
        <dbReference type="ARBA" id="ARBA00022801"/>
    </source>
</evidence>
<gene>
    <name evidence="5" type="primary">Ercc6-002</name>
</gene>
<keyword evidence="1" id="KW-0378">Hydrolase</keyword>
<sequence>MASVLASRENLPESTKLQLKKLIKDGKTCASEGELHKSLKNFRKAYQLCPTEKIMSRIKRIEEVIAEDEEGSDDDYGFIELDNGLVIYKKLVERLYPHQINGIKWMYNLFKKGKKGGILADDMGLGKTIQVIAFISAMFDMKKAKNVLLVIPLSVIPNWIAEFENWAPGIRIECFHGASNKRKAVLQQCMRKRSVCITTYGLILTQWQALGETLHGTEFVWDYIILDEGHRIKNPSKTTKRLHSIPARNRVILTGTPVQNKVRDLWALMDWVTQGTVLGTQKTFKSNYEQPIERARQRDACAAEIQLGNSMAESLRKLTEPYILRRTKASLSSTDKENSSLDKNLQKKLVDGAQDDTTVSKQPVFPKLSTKNDFVVWVYLSEVQQNIYKDFLELDSVKELLTSHRSPLVHLTILKKICDHPRLLSSKACMELGLQSNDSISHDLNSSAIEDCAANRIDNITDQTLIEESGKLQFLIQLLIRLREEGHRTLIFSMSRKMLNIIQRILMNHKFKIMRLDGRVTKMAERQIRVKKFQEDPSYHVFLLTTQVGGVGLTLTAADRVVIYDPAWNPATDDQAIDRIYRIGQKKSVAVYRLITCGSVEEKIYRRQVFKNSVIQQSIQGSKDPYRYFTSQELKELFILDDVHSSNTQIQLQALHGHQRNIDDKMQSHIDFLQTLAMFGISDHDLMFSCKPDDFDYENEMSGEMYDNKVQAAQQQLTMESDQLKGQSEPELRWGAFNEEKRDSPPKNDENEPVYPIEGLSEQLEALEFKPKIDDELPTINRETKNRDYNKWDVKSETMEEKISLTTLAQTKSLIKETLAVESDDDDVIIVNDSPVSKPYTTFKKVPQVSSGSNNHNQHGLAPDSPACRYGNATNTSSLPVQNLQPSTPNVIEESFDIFNDVNSLSGDEPEANEEEWEKIFSPSHSKRKFESAHASFQQSPLVAGSNRRRQRITSDGDEDSDSQLPSSLGTTLAGVSNSPGVSGTNDKTGHNNEVHVTMTNNQVVSDDLSTADDIIADETDDFHNTETVSVASSSKISDDVSVCEDIDFNDVVSDDSYESGDVSVHDDHGFNDAISEESCDADDVSNYSHDPHAVDPYDDVTHDLTHNTSDEDVAARDVTGEDQSTHDAIAGDLNAHSVKDKRRFRVNVTTDVEELLANKSGEDSDATEEYYQDNSISDDDINFNLSQASEDDF</sequence>
<dbReference type="Gene3D" id="3.40.50.300">
    <property type="entry name" value="P-loop containing nucleotide triphosphate hydrolases"/>
    <property type="match status" value="1"/>
</dbReference>
<dbReference type="PROSITE" id="PS51194">
    <property type="entry name" value="HELICASE_CTER"/>
    <property type="match status" value="1"/>
</dbReference>
<dbReference type="Pfam" id="PF00271">
    <property type="entry name" value="Helicase_C"/>
    <property type="match status" value="1"/>
</dbReference>
<feature type="region of interest" description="Disordered" evidence="2">
    <location>
        <begin position="1096"/>
        <end position="1125"/>
    </location>
</feature>
<reference evidence="5" key="1">
    <citation type="submission" date="2020-04" db="EMBL/GenBank/DDBJ databases">
        <authorList>
            <person name="Neveu A P."/>
        </authorList>
    </citation>
    <scope>NUCLEOTIDE SEQUENCE</scope>
    <source>
        <tissue evidence="5">Whole embryo</tissue>
    </source>
</reference>
<feature type="region of interest" description="Disordered" evidence="2">
    <location>
        <begin position="1158"/>
        <end position="1194"/>
    </location>
</feature>
<dbReference type="InterPro" id="IPR000330">
    <property type="entry name" value="SNF2_N"/>
</dbReference>
<feature type="domain" description="Helicase C-terminal" evidence="4">
    <location>
        <begin position="474"/>
        <end position="630"/>
    </location>
</feature>
<dbReference type="GO" id="GO:0005524">
    <property type="term" value="F:ATP binding"/>
    <property type="evidence" value="ECO:0007669"/>
    <property type="project" value="InterPro"/>
</dbReference>
<dbReference type="InterPro" id="IPR050496">
    <property type="entry name" value="SNF2_RAD54_helicase_repair"/>
</dbReference>
<dbReference type="CDD" id="cd18793">
    <property type="entry name" value="SF2_C_SNF"/>
    <property type="match status" value="1"/>
</dbReference>
<dbReference type="PANTHER" id="PTHR45629">
    <property type="entry name" value="SNF2/RAD54 FAMILY MEMBER"/>
    <property type="match status" value="1"/>
</dbReference>
<name>A0A6F9DBK1_9ASCI</name>
<evidence type="ECO:0000313" key="5">
    <source>
        <dbReference type="EMBL" id="CAB3243372.1"/>
    </source>
</evidence>
<dbReference type="AlphaFoldDB" id="A0A6F9DBK1"/>
<dbReference type="InterPro" id="IPR014001">
    <property type="entry name" value="Helicase_ATP-bd"/>
</dbReference>
<dbReference type="PROSITE" id="PS51192">
    <property type="entry name" value="HELICASE_ATP_BIND_1"/>
    <property type="match status" value="1"/>
</dbReference>
<feature type="compositionally biased region" description="Acidic residues" evidence="2">
    <location>
        <begin position="908"/>
        <end position="917"/>
    </location>
</feature>